<accession>D9SU14</accession>
<sequence>MSNLKNTPGLTNLIPEITTIPYPLYLSLQGKYFVGSADNIAFGRGKSAWAGLINPRNSGVNLHLYVWTATNLGGPPLLAEIWFNAVPKGCPVESPLVTPANTTISPPPKPRVRLFSAGNVNGSPTGGVNAYDRLVPASSTVADEEDGKFIFPPGGSFIISLSAPSTPHTLTAGTVAFGWYEEKIDS</sequence>
<dbReference type="InterPro" id="IPR046141">
    <property type="entry name" value="DUF6143"/>
</dbReference>
<dbReference type="Proteomes" id="UP000002730">
    <property type="component" value="Chromosome"/>
</dbReference>
<dbReference type="KEGG" id="ccb:Clocel_1093"/>
<dbReference type="HOGENOM" id="CLU_123771_0_0_9"/>
<keyword evidence="2" id="KW-1185">Reference proteome</keyword>
<dbReference type="Pfam" id="PF19640">
    <property type="entry name" value="DUF6143"/>
    <property type="match status" value="1"/>
</dbReference>
<gene>
    <name evidence="1" type="ordered locus">Clocel_1093</name>
</gene>
<dbReference type="RefSeq" id="WP_010076301.1">
    <property type="nucleotide sequence ID" value="NC_014393.1"/>
</dbReference>
<proteinExistence type="predicted"/>
<reference evidence="1 2" key="1">
    <citation type="submission" date="2010-08" db="EMBL/GenBank/DDBJ databases">
        <title>Complete sequence of Clostridium cellulovorans 743B.</title>
        <authorList>
            <consortium name="US DOE Joint Genome Institute"/>
            <person name="Lucas S."/>
            <person name="Copeland A."/>
            <person name="Lapidus A."/>
            <person name="Cheng J.-F."/>
            <person name="Bruce D."/>
            <person name="Goodwin L."/>
            <person name="Pitluck S."/>
            <person name="Chertkov O."/>
            <person name="Detter J.C."/>
            <person name="Han C."/>
            <person name="Tapia R."/>
            <person name="Land M."/>
            <person name="Hauser L."/>
            <person name="Chang Y.-J."/>
            <person name="Jeffries C."/>
            <person name="Kyrpides N."/>
            <person name="Ivanova N."/>
            <person name="Mikhailova N."/>
            <person name="Hemme C.L."/>
            <person name="Woyke T."/>
        </authorList>
    </citation>
    <scope>NUCLEOTIDE SEQUENCE [LARGE SCALE GENOMIC DNA]</scope>
    <source>
        <strain evidence="2">ATCC 35296 / DSM 3052 / OCM 3 / 743B</strain>
    </source>
</reference>
<dbReference type="AlphaFoldDB" id="D9SU14"/>
<dbReference type="STRING" id="573061.Clocel_1093"/>
<name>D9SU14_CLOC7</name>
<protein>
    <submittedName>
        <fullName evidence="1">Uncharacterized protein</fullName>
    </submittedName>
</protein>
<dbReference type="EMBL" id="CP002160">
    <property type="protein sequence ID" value="ADL50852.1"/>
    <property type="molecule type" value="Genomic_DNA"/>
</dbReference>
<evidence type="ECO:0000313" key="1">
    <source>
        <dbReference type="EMBL" id="ADL50852.1"/>
    </source>
</evidence>
<organism evidence="1 2">
    <name type="scientific">Clostridium cellulovorans (strain ATCC 35296 / DSM 3052 / OCM 3 / 743B)</name>
    <dbReference type="NCBI Taxonomy" id="573061"/>
    <lineage>
        <taxon>Bacteria</taxon>
        <taxon>Bacillati</taxon>
        <taxon>Bacillota</taxon>
        <taxon>Clostridia</taxon>
        <taxon>Eubacteriales</taxon>
        <taxon>Clostridiaceae</taxon>
        <taxon>Clostridium</taxon>
    </lineage>
</organism>
<evidence type="ECO:0000313" key="2">
    <source>
        <dbReference type="Proteomes" id="UP000002730"/>
    </source>
</evidence>
<dbReference type="OrthoDB" id="2858798at2"/>
<dbReference type="eggNOG" id="ENOG503188J">
    <property type="taxonomic scope" value="Bacteria"/>
</dbReference>